<keyword evidence="7" id="KW-0472">Membrane</keyword>
<keyword evidence="4" id="KW-0547">Nucleotide-binding</keyword>
<dbReference type="InterPro" id="IPR005467">
    <property type="entry name" value="His_kinase_dom"/>
</dbReference>
<dbReference type="Gene3D" id="3.30.565.10">
    <property type="entry name" value="Histidine kinase-like ATPase, C-terminal domain"/>
    <property type="match status" value="1"/>
</dbReference>
<accession>A0ABQ1KVL0</accession>
<feature type="transmembrane region" description="Helical" evidence="7">
    <location>
        <begin position="113"/>
        <end position="141"/>
    </location>
</feature>
<name>A0ABQ1KVL0_9GAMM</name>
<dbReference type="EMBL" id="BMIJ01000008">
    <property type="protein sequence ID" value="GGC08230.1"/>
    <property type="molecule type" value="Genomic_DNA"/>
</dbReference>
<organism evidence="9 10">
    <name type="scientific">Marinobacterium zhoushanense</name>
    <dbReference type="NCBI Taxonomy" id="1679163"/>
    <lineage>
        <taxon>Bacteria</taxon>
        <taxon>Pseudomonadati</taxon>
        <taxon>Pseudomonadota</taxon>
        <taxon>Gammaproteobacteria</taxon>
        <taxon>Oceanospirillales</taxon>
        <taxon>Oceanospirillaceae</taxon>
        <taxon>Marinobacterium</taxon>
    </lineage>
</organism>
<evidence type="ECO:0000256" key="6">
    <source>
        <dbReference type="ARBA" id="ARBA00022840"/>
    </source>
</evidence>
<evidence type="ECO:0000256" key="7">
    <source>
        <dbReference type="SAM" id="Phobius"/>
    </source>
</evidence>
<evidence type="ECO:0000256" key="1">
    <source>
        <dbReference type="ARBA" id="ARBA00000085"/>
    </source>
</evidence>
<dbReference type="Gene3D" id="1.10.287.130">
    <property type="match status" value="1"/>
</dbReference>
<dbReference type="PROSITE" id="PS50109">
    <property type="entry name" value="HIS_KIN"/>
    <property type="match status" value="1"/>
</dbReference>
<comment type="caution">
    <text evidence="9">The sequence shown here is derived from an EMBL/GenBank/DDBJ whole genome shotgun (WGS) entry which is preliminary data.</text>
</comment>
<reference evidence="10" key="1">
    <citation type="journal article" date="2019" name="Int. J. Syst. Evol. Microbiol.">
        <title>The Global Catalogue of Microorganisms (GCM) 10K type strain sequencing project: providing services to taxonomists for standard genome sequencing and annotation.</title>
        <authorList>
            <consortium name="The Broad Institute Genomics Platform"/>
            <consortium name="The Broad Institute Genome Sequencing Center for Infectious Disease"/>
            <person name="Wu L."/>
            <person name="Ma J."/>
        </authorList>
    </citation>
    <scope>NUCLEOTIDE SEQUENCE [LARGE SCALE GENOMIC DNA]</scope>
    <source>
        <strain evidence="10">CGMCC 1.15341</strain>
    </source>
</reference>
<keyword evidence="10" id="KW-1185">Reference proteome</keyword>
<proteinExistence type="predicted"/>
<feature type="transmembrane region" description="Helical" evidence="7">
    <location>
        <begin position="73"/>
        <end position="93"/>
    </location>
</feature>
<dbReference type="Pfam" id="PF02518">
    <property type="entry name" value="HATPase_c"/>
    <property type="match status" value="1"/>
</dbReference>
<dbReference type="SUPFAM" id="SSF55874">
    <property type="entry name" value="ATPase domain of HSP90 chaperone/DNA topoisomerase II/histidine kinase"/>
    <property type="match status" value="1"/>
</dbReference>
<gene>
    <name evidence="9" type="primary">roxS</name>
    <name evidence="9" type="ORF">GCM10011352_38240</name>
</gene>
<dbReference type="PANTHER" id="PTHR44936:SF10">
    <property type="entry name" value="SENSOR PROTEIN RSTB"/>
    <property type="match status" value="1"/>
</dbReference>
<dbReference type="SMART" id="SM00387">
    <property type="entry name" value="HATPase_c"/>
    <property type="match status" value="1"/>
</dbReference>
<evidence type="ECO:0000313" key="10">
    <source>
        <dbReference type="Proteomes" id="UP000629025"/>
    </source>
</evidence>
<keyword evidence="7" id="KW-1133">Transmembrane helix</keyword>
<feature type="transmembrane region" description="Helical" evidence="7">
    <location>
        <begin position="46"/>
        <end position="66"/>
    </location>
</feature>
<dbReference type="InterPro" id="IPR036890">
    <property type="entry name" value="HATPase_C_sf"/>
</dbReference>
<dbReference type="InterPro" id="IPR050980">
    <property type="entry name" value="2C_sensor_his_kinase"/>
</dbReference>
<dbReference type="Proteomes" id="UP000629025">
    <property type="component" value="Unassembled WGS sequence"/>
</dbReference>
<dbReference type="EC" id="2.7.13.3" evidence="2"/>
<evidence type="ECO:0000256" key="4">
    <source>
        <dbReference type="ARBA" id="ARBA00022741"/>
    </source>
</evidence>
<feature type="domain" description="Histidine kinase" evidence="8">
    <location>
        <begin position="243"/>
        <end position="445"/>
    </location>
</feature>
<protein>
    <recommendedName>
        <fullName evidence="2">histidine kinase</fullName>
        <ecNumber evidence="2">2.7.13.3</ecNumber>
    </recommendedName>
</protein>
<keyword evidence="6" id="KW-0067">ATP-binding</keyword>
<evidence type="ECO:0000256" key="2">
    <source>
        <dbReference type="ARBA" id="ARBA00012438"/>
    </source>
</evidence>
<dbReference type="GO" id="GO:0016301">
    <property type="term" value="F:kinase activity"/>
    <property type="evidence" value="ECO:0007669"/>
    <property type="project" value="UniProtKB-KW"/>
</dbReference>
<sequence length="451" mass="49768">MPHASVIGTGYTAALALSVRLSVRVSVSNTSPSRPGYHAHLLQLTYIRVVTLFGIAVAVLFAVYMLNLQINVWLIAGTLGIVALVNLFTYARLHSHWPVTETELFSQLTADAVLYGALIYQTGGATNPFIFLLLIPLLIAAATLSWRFTFLTALLVVLLYSSLMHYYLPVMPLASGHRHSLVALFDLHITGMWFNFLFTVLLISWFIVRLQQTMRQQERRLVQERERRLQDQQLLSLATLAAGTAHELGTPLSTMSVVLHDMALDHPDGELAEDIALLQQQVTACSERLQAMAQSAQQAGRSELTPVTKMLDELLDQWQLMRPEAGYRVQLPDTQSPPLVNSSTQLVQALTNLLNNAADACPQDIGITLSWDTEQIWLRIHDRGPGLPLATAADLGKPFVTTKGKGLGIGLFLTATTLAQQDGEVRLYNHPQGGTLTEVRLPIPATEENPR</sequence>
<comment type="catalytic activity">
    <reaction evidence="1">
        <text>ATP + protein L-histidine = ADP + protein N-phospho-L-histidine.</text>
        <dbReference type="EC" id="2.7.13.3"/>
    </reaction>
</comment>
<feature type="transmembrane region" description="Helical" evidence="7">
    <location>
        <begin position="148"/>
        <end position="168"/>
    </location>
</feature>
<keyword evidence="7" id="KW-0812">Transmembrane</keyword>
<evidence type="ECO:0000259" key="8">
    <source>
        <dbReference type="PROSITE" id="PS50109"/>
    </source>
</evidence>
<keyword evidence="5 9" id="KW-0418">Kinase</keyword>
<keyword evidence="3" id="KW-0808">Transferase</keyword>
<dbReference type="PANTHER" id="PTHR44936">
    <property type="entry name" value="SENSOR PROTEIN CREC"/>
    <property type="match status" value="1"/>
</dbReference>
<evidence type="ECO:0000256" key="3">
    <source>
        <dbReference type="ARBA" id="ARBA00022679"/>
    </source>
</evidence>
<feature type="transmembrane region" description="Helical" evidence="7">
    <location>
        <begin position="188"/>
        <end position="210"/>
    </location>
</feature>
<dbReference type="InterPro" id="IPR003594">
    <property type="entry name" value="HATPase_dom"/>
</dbReference>
<evidence type="ECO:0000256" key="5">
    <source>
        <dbReference type="ARBA" id="ARBA00022777"/>
    </source>
</evidence>
<evidence type="ECO:0000313" key="9">
    <source>
        <dbReference type="EMBL" id="GGC08230.1"/>
    </source>
</evidence>